<organism evidence="4 5">
    <name type="scientific">Pediococcus pentosaceus</name>
    <dbReference type="NCBI Taxonomy" id="1255"/>
    <lineage>
        <taxon>Bacteria</taxon>
        <taxon>Bacillati</taxon>
        <taxon>Bacillota</taxon>
        <taxon>Bacilli</taxon>
        <taxon>Lactobacillales</taxon>
        <taxon>Lactobacillaceae</taxon>
        <taxon>Pediococcus</taxon>
    </lineage>
</organism>
<keyword evidence="2 4" id="KW-0067">ATP-binding</keyword>
<evidence type="ECO:0000313" key="5">
    <source>
        <dbReference type="Proteomes" id="UP000196118"/>
    </source>
</evidence>
<dbReference type="EMBL" id="CP021474">
    <property type="protein sequence ID" value="ARW20673.1"/>
    <property type="molecule type" value="Genomic_DNA"/>
</dbReference>
<dbReference type="PROSITE" id="PS50893">
    <property type="entry name" value="ABC_TRANSPORTER_2"/>
    <property type="match status" value="1"/>
</dbReference>
<reference evidence="4 5" key="1">
    <citation type="submission" date="2017-05" db="EMBL/GenBank/DDBJ databases">
        <title>Genome sequence of Pediococcus pentosaceus strain SRCM100892.</title>
        <authorList>
            <person name="Cho S.H."/>
        </authorList>
    </citation>
    <scope>NUCLEOTIDE SEQUENCE [LARGE SCALE GENOMIC DNA]</scope>
    <source>
        <strain evidence="4 5">SRCM100892</strain>
    </source>
</reference>
<dbReference type="InterPro" id="IPR027417">
    <property type="entry name" value="P-loop_NTPase"/>
</dbReference>
<dbReference type="AlphaFoldDB" id="A0A1Y0VVG8"/>
<keyword evidence="4" id="KW-0378">Hydrolase</keyword>
<dbReference type="InterPro" id="IPR003439">
    <property type="entry name" value="ABC_transporter-like_ATP-bd"/>
</dbReference>
<evidence type="ECO:0000256" key="1">
    <source>
        <dbReference type="ARBA" id="ARBA00022741"/>
    </source>
</evidence>
<evidence type="ECO:0000259" key="3">
    <source>
        <dbReference type="PROSITE" id="PS50893"/>
    </source>
</evidence>
<dbReference type="InterPro" id="IPR039421">
    <property type="entry name" value="Type_1_exporter"/>
</dbReference>
<sequence length="205" mass="22898">MSGSGKTTLAKLLIGFYEIQEQCGNIQINQHNINDISRKVLRQYINYIPQEPFIFSGTVLDNLLLGSRPNLTQETIDQACSFAEIKADIEKLSQGYYTKLSESGSDLSGGQKQRLSIARALLYPAKCLIFDESTSSLDTITEHKIISNLMDMKGKTIIFIAHRLNIAAQTDKVIVLDKGTVVEQGSHQQLLNLNGYYTRLINRQG</sequence>
<accession>A0A1Y0VVG8</accession>
<dbReference type="PANTHER" id="PTHR24221:SF654">
    <property type="entry name" value="ATP-BINDING CASSETTE SUB-FAMILY B MEMBER 6"/>
    <property type="match status" value="1"/>
</dbReference>
<dbReference type="PROSITE" id="PS00211">
    <property type="entry name" value="ABC_TRANSPORTER_1"/>
    <property type="match status" value="1"/>
</dbReference>
<dbReference type="SMART" id="SM00382">
    <property type="entry name" value="AAA"/>
    <property type="match status" value="1"/>
</dbReference>
<dbReference type="Gene3D" id="3.40.50.300">
    <property type="entry name" value="P-loop containing nucleotide triphosphate hydrolases"/>
    <property type="match status" value="1"/>
</dbReference>
<dbReference type="SUPFAM" id="SSF52540">
    <property type="entry name" value="P-loop containing nucleoside triphosphate hydrolases"/>
    <property type="match status" value="1"/>
</dbReference>
<dbReference type="PANTHER" id="PTHR24221">
    <property type="entry name" value="ATP-BINDING CASSETTE SUB-FAMILY B"/>
    <property type="match status" value="1"/>
</dbReference>
<dbReference type="GO" id="GO:0005524">
    <property type="term" value="F:ATP binding"/>
    <property type="evidence" value="ECO:0007669"/>
    <property type="project" value="UniProtKB-KW"/>
</dbReference>
<keyword evidence="1" id="KW-0547">Nucleotide-binding</keyword>
<name>A0A1Y0VVG8_PEDPE</name>
<dbReference type="EC" id="3.4.22.-" evidence="4"/>
<protein>
    <submittedName>
        <fullName evidence="4">Pediocin PA-1 transport/processing ATP-binding protein PedD</fullName>
        <ecNumber evidence="4">3.4.22.-</ecNumber>
    </submittedName>
</protein>
<dbReference type="GO" id="GO:0034040">
    <property type="term" value="F:ATPase-coupled lipid transmembrane transporter activity"/>
    <property type="evidence" value="ECO:0007669"/>
    <property type="project" value="TreeGrafter"/>
</dbReference>
<dbReference type="Pfam" id="PF00005">
    <property type="entry name" value="ABC_tran"/>
    <property type="match status" value="1"/>
</dbReference>
<gene>
    <name evidence="4" type="primary">comA</name>
    <name evidence="4" type="ORF">S100892_02138</name>
</gene>
<dbReference type="GO" id="GO:0016887">
    <property type="term" value="F:ATP hydrolysis activity"/>
    <property type="evidence" value="ECO:0007669"/>
    <property type="project" value="InterPro"/>
</dbReference>
<evidence type="ECO:0000313" key="4">
    <source>
        <dbReference type="EMBL" id="ARW20673.1"/>
    </source>
</evidence>
<evidence type="ECO:0000256" key="2">
    <source>
        <dbReference type="ARBA" id="ARBA00022840"/>
    </source>
</evidence>
<proteinExistence type="predicted"/>
<feature type="domain" description="ABC transporter" evidence="3">
    <location>
        <begin position="1"/>
        <end position="203"/>
    </location>
</feature>
<dbReference type="InterPro" id="IPR017871">
    <property type="entry name" value="ABC_transporter-like_CS"/>
</dbReference>
<dbReference type="Proteomes" id="UP000196118">
    <property type="component" value="Chromosome"/>
</dbReference>
<dbReference type="InterPro" id="IPR003593">
    <property type="entry name" value="AAA+_ATPase"/>
</dbReference>